<dbReference type="PATRIC" id="fig|883114.3.peg.1027"/>
<dbReference type="InterPro" id="IPR017853">
    <property type="entry name" value="GH"/>
</dbReference>
<dbReference type="SUPFAM" id="SSF140657">
    <property type="entry name" value="Hyaluronidase post-catalytic domain-like"/>
    <property type="match status" value="1"/>
</dbReference>
<dbReference type="eggNOG" id="COG3525">
    <property type="taxonomic scope" value="Bacteria"/>
</dbReference>
<evidence type="ECO:0000256" key="6">
    <source>
        <dbReference type="PROSITE-ProRule" id="PRU01353"/>
    </source>
</evidence>
<dbReference type="PROSITE" id="PS52009">
    <property type="entry name" value="GH84"/>
    <property type="match status" value="1"/>
</dbReference>
<evidence type="ECO:0000256" key="5">
    <source>
        <dbReference type="ARBA" id="ARBA00023295"/>
    </source>
</evidence>
<comment type="similarity">
    <text evidence="6">Belongs to the glycosyl hydrolase 84 family.</text>
</comment>
<comment type="similarity">
    <text evidence="2">Belongs to the glycosyl hydrolase 33 family.</text>
</comment>
<dbReference type="EMBL" id="AGEI01000021">
    <property type="protein sequence ID" value="EHR34101.1"/>
    <property type="molecule type" value="Genomic_DNA"/>
</dbReference>
<dbReference type="Pfam" id="PF02838">
    <property type="entry name" value="Glyco_hydro_20b"/>
    <property type="match status" value="1"/>
</dbReference>
<accession>H3NNX6</accession>
<evidence type="ECO:0000256" key="3">
    <source>
        <dbReference type="ARBA" id="ARBA00012733"/>
    </source>
</evidence>
<sequence>MSSYEIYPIPHNIRYLGEKLELKENIKVILDKDVDEVNKSKIKEIFSSKSIEISDDSDLELKIGRNEDFHKFDQYSLIISSDNITIEYKNNDALFYALETLEIILTQSDNNIESLEIDDYADVKYRGIIEGFYGVPWSWKNKIELLKFGSKFKNNLFIYAPKDDPYHRDKWREQYPEKDLENLKIMAEYGRKYKNRFVYTIAPFKVQSEPITEENFNEAIEVLIKKLNQLYEIGIRQFGVLADDVGKLPHRVVVNVMRELSNWKQEKGDLYDFLFCPGSYVLTWAWDAEELNAYTDGFPDDVHIFFTGRETCTPVRKEDVDEYKTKEIFEEFSGHNKVRRDPFFWLNWPVNDIDHDYKKLYMGKGEMLEKGVDNIVGLVTNPMQQANASKVAIFAVSDYSWNMEAFDCDKSWADSFKYIDKHAYEELRIISSHMANQDEKIRQGIVGLSESEDFIEIEKKFFNSIDNMLVSEFKSVVYELREKFEDLVKTVDRYFAKSKEEELVNEVKPFFYTFKELLLSGIYYIDAFLALEEGQKEIGQRLYNIAAMYYEKYNKHPIVSDPKTNRRMSLSETSILRIKPIIKRLKEYMDRPFEKNRNISNAKKIFYRGLDDSKSYRIPAILYTKEGTMLAFSDKRNEHQFDWGNIDLVVKRKEKSEREFGESHVIIDPVDQDGGKMPDYLIWPVDLDLGDKSAFVIDPVVLQDKEGTIFAFTTAFPESKGFFSIKEPGSGYIKKHGEKYLALYSKDNTIFYLKDNKILTIDGEETDFSVIIKKDENRRVGDILDKDGNHIGNIFLKNDKFFIQQTSHIIMTKSYDDGKTWTEPIDLNPQIKEEWMKFFGVAPGRGLTFENGRILVPTYFTNEYGRQSSCFIYSDDNGKTWHRGKSVNDGRNVNGEIIDDKTEFNYFYQAGESQAVELDNGEVKLFVRNSFNGRPVHIQIATSKDNGESFEDVLIDANIESQSNCQLSLVHTHYKEEEYVLMTAPSSAHSNERLDGKIYIGKVNDGNIDFYKSKIISHGLFWYSSLEEDKEANKFYILYEGGETLIHDHMDIMMREFTWDYLLEEDNL</sequence>
<dbReference type="Pfam" id="PF07555">
    <property type="entry name" value="NAGidase"/>
    <property type="match status" value="1"/>
</dbReference>
<dbReference type="GeneID" id="96999030"/>
<dbReference type="Gene3D" id="2.40.220.10">
    <property type="entry name" value="Intramolecular Trans-sialidase, Domain 3"/>
    <property type="match status" value="1"/>
</dbReference>
<evidence type="ECO:0000256" key="4">
    <source>
        <dbReference type="ARBA" id="ARBA00022801"/>
    </source>
</evidence>
<reference evidence="8 9" key="1">
    <citation type="submission" date="2012-01" db="EMBL/GenBank/DDBJ databases">
        <title>The Genome Sequence of Helcococcus kunzii ATCC 51366.</title>
        <authorList>
            <consortium name="The Broad Institute Genome Sequencing Platform"/>
            <person name="Earl A."/>
            <person name="Ward D."/>
            <person name="Feldgarden M."/>
            <person name="Gevers D."/>
            <person name="Huys G."/>
            <person name="Young S.K."/>
            <person name="Zeng Q."/>
            <person name="Gargeya S."/>
            <person name="Fitzgerald M."/>
            <person name="Haas B."/>
            <person name="Abouelleil A."/>
            <person name="Alvarado L."/>
            <person name="Arachchi H.M."/>
            <person name="Berlin A."/>
            <person name="Chapman S.B."/>
            <person name="Gearin G."/>
            <person name="Goldberg J."/>
            <person name="Griggs A."/>
            <person name="Gujja S."/>
            <person name="Hansen M."/>
            <person name="Heiman D."/>
            <person name="Howarth C."/>
            <person name="Larimer J."/>
            <person name="Lui A."/>
            <person name="MacDonald P.J.P."/>
            <person name="McCowen C."/>
            <person name="Montmayeur A."/>
            <person name="Murphy C."/>
            <person name="Neiman D."/>
            <person name="Pearson M."/>
            <person name="Priest M."/>
            <person name="Roberts A."/>
            <person name="Saif S."/>
            <person name="Shea T."/>
            <person name="Sisk P."/>
            <person name="Stolte C."/>
            <person name="Sykes S."/>
            <person name="Wortman J."/>
            <person name="Nusbaum C."/>
            <person name="Birren B."/>
        </authorList>
    </citation>
    <scope>NUCLEOTIDE SEQUENCE [LARGE SCALE GENOMIC DNA]</scope>
    <source>
        <strain evidence="8 9">ATCC 51366</strain>
    </source>
</reference>
<dbReference type="PANTHER" id="PTHR10628">
    <property type="entry name" value="SIALIDASE"/>
    <property type="match status" value="1"/>
</dbReference>
<dbReference type="SUPFAM" id="SSF55545">
    <property type="entry name" value="beta-N-acetylhexosaminidase-like domain"/>
    <property type="match status" value="1"/>
</dbReference>
<dbReference type="InterPro" id="IPR011040">
    <property type="entry name" value="Sialidase"/>
</dbReference>
<dbReference type="GO" id="GO:0016020">
    <property type="term" value="C:membrane"/>
    <property type="evidence" value="ECO:0007669"/>
    <property type="project" value="TreeGrafter"/>
</dbReference>
<evidence type="ECO:0000313" key="8">
    <source>
        <dbReference type="EMBL" id="EHR34101.1"/>
    </source>
</evidence>
<dbReference type="InterPro" id="IPR036278">
    <property type="entry name" value="Sialidase_sf"/>
</dbReference>
<dbReference type="Pfam" id="PF13088">
    <property type="entry name" value="BNR_2"/>
    <property type="match status" value="1"/>
</dbReference>
<comment type="caution">
    <text evidence="8">The sequence shown here is derived from an EMBL/GenBank/DDBJ whole genome shotgun (WGS) entry which is preliminary data.</text>
</comment>
<name>H3NNX6_9FIRM</name>
<evidence type="ECO:0000256" key="2">
    <source>
        <dbReference type="ARBA" id="ARBA00009348"/>
    </source>
</evidence>
<dbReference type="SUPFAM" id="SSF50939">
    <property type="entry name" value="Sialidases"/>
    <property type="match status" value="1"/>
</dbReference>
<keyword evidence="4 6" id="KW-0378">Hydrolase</keyword>
<dbReference type="HOGENOM" id="CLU_288003_0_0_9"/>
<evidence type="ECO:0000313" key="9">
    <source>
        <dbReference type="Proteomes" id="UP000004191"/>
    </source>
</evidence>
<dbReference type="InterPro" id="IPR011496">
    <property type="entry name" value="O-GlcNAcase_cat"/>
</dbReference>
<dbReference type="Gene3D" id="3.30.379.10">
    <property type="entry name" value="Chitobiase/beta-hexosaminidase domain 2-like"/>
    <property type="match status" value="1"/>
</dbReference>
<dbReference type="InterPro" id="IPR026856">
    <property type="entry name" value="Sialidase_fam"/>
</dbReference>
<evidence type="ECO:0000259" key="7">
    <source>
        <dbReference type="PROSITE" id="PS52009"/>
    </source>
</evidence>
<evidence type="ECO:0000256" key="1">
    <source>
        <dbReference type="ARBA" id="ARBA00000427"/>
    </source>
</evidence>
<dbReference type="InterPro" id="IPR023364">
    <property type="entry name" value="Trans_sialidase_dom3"/>
</dbReference>
<dbReference type="STRING" id="883114.HMPREF9709_01037"/>
<dbReference type="InterPro" id="IPR029018">
    <property type="entry name" value="Hex-like_dom2"/>
</dbReference>
<dbReference type="EC" id="3.2.1.18" evidence="3"/>
<keyword evidence="5 6" id="KW-0326">Glycosidase</keyword>
<dbReference type="GO" id="GO:0006689">
    <property type="term" value="P:ganglioside catabolic process"/>
    <property type="evidence" value="ECO:0007669"/>
    <property type="project" value="TreeGrafter"/>
</dbReference>
<dbReference type="AlphaFoldDB" id="H3NNX6"/>
<dbReference type="InterPro" id="IPR015882">
    <property type="entry name" value="HEX_bac_N"/>
</dbReference>
<dbReference type="Proteomes" id="UP000004191">
    <property type="component" value="Unassembled WGS sequence"/>
</dbReference>
<dbReference type="eggNOG" id="COG4409">
    <property type="taxonomic scope" value="Bacteria"/>
</dbReference>
<dbReference type="OrthoDB" id="9760892at2"/>
<dbReference type="Gene3D" id="1.20.58.460">
    <property type="entry name" value="Hyaluronidase post-catalytic domain-like"/>
    <property type="match status" value="1"/>
</dbReference>
<dbReference type="GO" id="GO:0004308">
    <property type="term" value="F:exo-alpha-sialidase activity"/>
    <property type="evidence" value="ECO:0007669"/>
    <property type="project" value="UniProtKB-EC"/>
</dbReference>
<proteinExistence type="inferred from homology"/>
<feature type="active site" description="Proton donor" evidence="6">
    <location>
        <position position="244"/>
    </location>
</feature>
<dbReference type="Gene3D" id="3.20.20.80">
    <property type="entry name" value="Glycosidases"/>
    <property type="match status" value="1"/>
</dbReference>
<protein>
    <recommendedName>
        <fullName evidence="3">exo-alpha-sialidase</fullName>
        <ecNumber evidence="3">3.2.1.18</ecNumber>
    </recommendedName>
</protein>
<dbReference type="CDD" id="cd15482">
    <property type="entry name" value="Sialidase_non-viral"/>
    <property type="match status" value="1"/>
</dbReference>
<dbReference type="PANTHER" id="PTHR10628:SF30">
    <property type="entry name" value="EXO-ALPHA-SIALIDASE"/>
    <property type="match status" value="1"/>
</dbReference>
<dbReference type="GO" id="GO:0009313">
    <property type="term" value="P:oligosaccharide catabolic process"/>
    <property type="evidence" value="ECO:0007669"/>
    <property type="project" value="TreeGrafter"/>
</dbReference>
<comment type="catalytic activity">
    <reaction evidence="1">
        <text>Hydrolysis of alpha-(2-&gt;3)-, alpha-(2-&gt;6)-, alpha-(2-&gt;8)- glycosidic linkages of terminal sialic acid residues in oligosaccharides, glycoproteins, glycolipids, colominic acid and synthetic substrates.</text>
        <dbReference type="EC" id="3.2.1.18"/>
    </reaction>
</comment>
<keyword evidence="9" id="KW-1185">Reference proteome</keyword>
<feature type="domain" description="GH84" evidence="7">
    <location>
        <begin position="124"/>
        <end position="404"/>
    </location>
</feature>
<dbReference type="GO" id="GO:0005737">
    <property type="term" value="C:cytoplasm"/>
    <property type="evidence" value="ECO:0007669"/>
    <property type="project" value="TreeGrafter"/>
</dbReference>
<dbReference type="Gene3D" id="2.120.10.10">
    <property type="match status" value="1"/>
</dbReference>
<gene>
    <name evidence="8" type="ORF">HMPREF9709_01037</name>
</gene>
<dbReference type="RefSeq" id="WP_005398528.1">
    <property type="nucleotide sequence ID" value="NZ_JH601088.1"/>
</dbReference>
<dbReference type="SUPFAM" id="SSF51445">
    <property type="entry name" value="(Trans)glycosidases"/>
    <property type="match status" value="1"/>
</dbReference>
<organism evidence="8 9">
    <name type="scientific">Helcococcus kunzii ATCC 51366</name>
    <dbReference type="NCBI Taxonomy" id="883114"/>
    <lineage>
        <taxon>Bacteria</taxon>
        <taxon>Bacillati</taxon>
        <taxon>Bacillota</taxon>
        <taxon>Tissierellia</taxon>
        <taxon>Tissierellales</taxon>
        <taxon>Peptoniphilaceae</taxon>
        <taxon>Helcococcus</taxon>
    </lineage>
</organism>